<dbReference type="Pfam" id="PF06580">
    <property type="entry name" value="His_kinase"/>
    <property type="match status" value="1"/>
</dbReference>
<reference evidence="4" key="1">
    <citation type="journal article" date="2019" name="Int. J. Syst. Evol. Microbiol.">
        <title>The Global Catalogue of Microorganisms (GCM) 10K type strain sequencing project: providing services to taxonomists for standard genome sequencing and annotation.</title>
        <authorList>
            <consortium name="The Broad Institute Genomics Platform"/>
            <consortium name="The Broad Institute Genome Sequencing Center for Infectious Disease"/>
            <person name="Wu L."/>
            <person name="Ma J."/>
        </authorList>
    </citation>
    <scope>NUCLEOTIDE SEQUENCE [LARGE SCALE GENOMIC DNA]</scope>
    <source>
        <strain evidence="4">CCUG 55250</strain>
    </source>
</reference>
<gene>
    <name evidence="3" type="ORF">ACFPMF_06640</name>
</gene>
<dbReference type="EMBL" id="JBHSMA010000001">
    <property type="protein sequence ID" value="MFC5408976.1"/>
    <property type="molecule type" value="Genomic_DNA"/>
</dbReference>
<keyword evidence="3" id="KW-0808">Transferase</keyword>
<dbReference type="GO" id="GO:0004673">
    <property type="term" value="F:protein histidine kinase activity"/>
    <property type="evidence" value="ECO:0007669"/>
    <property type="project" value="UniProtKB-EC"/>
</dbReference>
<dbReference type="EC" id="2.7.13.3" evidence="3"/>
<keyword evidence="4" id="KW-1185">Reference proteome</keyword>
<keyword evidence="1" id="KW-0812">Transmembrane</keyword>
<feature type="transmembrane region" description="Helical" evidence="1">
    <location>
        <begin position="12"/>
        <end position="29"/>
    </location>
</feature>
<evidence type="ECO:0000259" key="2">
    <source>
        <dbReference type="Pfam" id="PF06580"/>
    </source>
</evidence>
<sequence length="342" mass="39264">MKIPVYSRYDWVLQIIVVPLYISILNWLLLGDDYWQNRTTLALATILAVVDSMLNWYVNNSIAIRINLMHPDPKDYVVRTIRRFLACTICSMLHVGVLFFLYWFIALPGFEPEMGRLALAMIFTTLIVAIVVITYESMDNFGNWQESRKEIDTLSKAQLQAQLDTLRQQVNPHFLFNSLNSLTALISENPEKAEVFAEELSSVYRYLLRSNESPLTPLASELEFIESYYHLLKTRHGEALKLETRIQPGTEIRQLPPLTLQLLVENAVKHNIILPEQPLTIVLTTNAHQHLIVSNNLQRKPSRVFSNGVGLSNILSKYQMLGQPAPTVEEDDREFRVTLPLV</sequence>
<accession>A0ABW0I9E5</accession>
<evidence type="ECO:0000313" key="3">
    <source>
        <dbReference type="EMBL" id="MFC5408976.1"/>
    </source>
</evidence>
<dbReference type="InterPro" id="IPR010559">
    <property type="entry name" value="Sig_transdc_His_kin_internal"/>
</dbReference>
<dbReference type="InterPro" id="IPR050640">
    <property type="entry name" value="Bact_2-comp_sensor_kinase"/>
</dbReference>
<keyword evidence="1" id="KW-1133">Transmembrane helix</keyword>
<keyword evidence="3" id="KW-0418">Kinase</keyword>
<feature type="transmembrane region" description="Helical" evidence="1">
    <location>
        <begin position="41"/>
        <end position="58"/>
    </location>
</feature>
<feature type="transmembrane region" description="Helical" evidence="1">
    <location>
        <begin position="84"/>
        <end position="105"/>
    </location>
</feature>
<comment type="caution">
    <text evidence="3">The sequence shown here is derived from an EMBL/GenBank/DDBJ whole genome shotgun (WGS) entry which is preliminary data.</text>
</comment>
<feature type="domain" description="Signal transduction histidine kinase internal region" evidence="2">
    <location>
        <begin position="161"/>
        <end position="239"/>
    </location>
</feature>
<evidence type="ECO:0000313" key="4">
    <source>
        <dbReference type="Proteomes" id="UP001596106"/>
    </source>
</evidence>
<feature type="transmembrane region" description="Helical" evidence="1">
    <location>
        <begin position="117"/>
        <end position="135"/>
    </location>
</feature>
<dbReference type="PANTHER" id="PTHR34220:SF7">
    <property type="entry name" value="SENSOR HISTIDINE KINASE YPDA"/>
    <property type="match status" value="1"/>
</dbReference>
<keyword evidence="1" id="KW-0472">Membrane</keyword>
<dbReference type="RefSeq" id="WP_379842409.1">
    <property type="nucleotide sequence ID" value="NZ_JBHSMA010000001.1"/>
</dbReference>
<proteinExistence type="predicted"/>
<protein>
    <submittedName>
        <fullName evidence="3">Sensor histidine kinase</fullName>
        <ecNumber evidence="3">2.7.13.3</ecNumber>
    </submittedName>
</protein>
<dbReference type="PANTHER" id="PTHR34220">
    <property type="entry name" value="SENSOR HISTIDINE KINASE YPDA"/>
    <property type="match status" value="1"/>
</dbReference>
<evidence type="ECO:0000256" key="1">
    <source>
        <dbReference type="SAM" id="Phobius"/>
    </source>
</evidence>
<dbReference type="Proteomes" id="UP001596106">
    <property type="component" value="Unassembled WGS sequence"/>
</dbReference>
<name>A0ABW0I9E5_9BACT</name>
<organism evidence="3 4">
    <name type="scientific">Larkinella bovis</name>
    <dbReference type="NCBI Taxonomy" id="683041"/>
    <lineage>
        <taxon>Bacteria</taxon>
        <taxon>Pseudomonadati</taxon>
        <taxon>Bacteroidota</taxon>
        <taxon>Cytophagia</taxon>
        <taxon>Cytophagales</taxon>
        <taxon>Spirosomataceae</taxon>
        <taxon>Larkinella</taxon>
    </lineage>
</organism>